<proteinExistence type="inferred from homology"/>
<feature type="transmembrane region" description="Helical" evidence="7">
    <location>
        <begin position="115"/>
        <end position="135"/>
    </location>
</feature>
<dbReference type="EMBL" id="AYER01000004">
    <property type="protein sequence ID" value="ESK39675.1"/>
    <property type="molecule type" value="Genomic_DNA"/>
</dbReference>
<dbReference type="GO" id="GO:0055085">
    <property type="term" value="P:transmembrane transport"/>
    <property type="evidence" value="ECO:0007669"/>
    <property type="project" value="InterPro"/>
</dbReference>
<dbReference type="STRING" id="1392540.P256_01357"/>
<evidence type="ECO:0000256" key="6">
    <source>
        <dbReference type="ARBA" id="ARBA00023136"/>
    </source>
</evidence>
<reference evidence="9 10" key="1">
    <citation type="submission" date="2013-10" db="EMBL/GenBank/DDBJ databases">
        <title>The Genome Sequence of Acinetobacter nectaris CIP 110549.</title>
        <authorList>
            <consortium name="The Broad Institute Genomics Platform"/>
            <consortium name="The Broad Institute Genome Sequencing Center for Infectious Disease"/>
            <person name="Cerqueira G."/>
            <person name="Feldgarden M."/>
            <person name="Courvalin P."/>
            <person name="Grillot-Courvalin C."/>
            <person name="Clermont D."/>
            <person name="Rocha E."/>
            <person name="Yoon E.-J."/>
            <person name="Nemec A."/>
            <person name="Young S.K."/>
            <person name="Zeng Q."/>
            <person name="Gargeya S."/>
            <person name="Fitzgerald M."/>
            <person name="Abouelleil A."/>
            <person name="Alvarado L."/>
            <person name="Berlin A.M."/>
            <person name="Chapman S.B."/>
            <person name="Gainer-Dewar J."/>
            <person name="Goldberg J."/>
            <person name="Gnerre S."/>
            <person name="Griggs A."/>
            <person name="Gujja S."/>
            <person name="Hansen M."/>
            <person name="Howarth C."/>
            <person name="Imamovic A."/>
            <person name="Ireland A."/>
            <person name="Larimer J."/>
            <person name="McCowan C."/>
            <person name="Murphy C."/>
            <person name="Pearson M."/>
            <person name="Poon T.W."/>
            <person name="Priest M."/>
            <person name="Roberts A."/>
            <person name="Saif S."/>
            <person name="Shea T."/>
            <person name="Sykes S."/>
            <person name="Wortman J."/>
            <person name="Nusbaum C."/>
            <person name="Birren B."/>
        </authorList>
    </citation>
    <scope>NUCLEOTIDE SEQUENCE [LARGE SCALE GENOMIC DNA]</scope>
    <source>
        <strain evidence="9 10">CIP 110549</strain>
    </source>
</reference>
<organism evidence="9 10">
    <name type="scientific">Acinetobacter nectaris CIP 110549</name>
    <dbReference type="NCBI Taxonomy" id="1392540"/>
    <lineage>
        <taxon>Bacteria</taxon>
        <taxon>Pseudomonadati</taxon>
        <taxon>Pseudomonadota</taxon>
        <taxon>Gammaproteobacteria</taxon>
        <taxon>Moraxellales</taxon>
        <taxon>Moraxellaceae</taxon>
        <taxon>Acinetobacter</taxon>
    </lineage>
</organism>
<dbReference type="PANTHER" id="PTHR30193">
    <property type="entry name" value="ABC TRANSPORTER PERMEASE PROTEIN"/>
    <property type="match status" value="1"/>
</dbReference>
<dbReference type="InterPro" id="IPR000515">
    <property type="entry name" value="MetI-like"/>
</dbReference>
<evidence type="ECO:0000256" key="5">
    <source>
        <dbReference type="ARBA" id="ARBA00022989"/>
    </source>
</evidence>
<gene>
    <name evidence="9" type="ORF">P256_01357</name>
</gene>
<sequence length="301" mass="33693">MSGVSPAVTMRPSILSKQVYGYLLLLPALVFLVAFTHYPVIATFWQSLLAGHGGSPAKFAGLQNYQSIMQDPVFIQSVKNTLFYALITIPLSCGLALLMALAVNRPCKGRGLLRSAFFLPSLLPMIAIANLWLFFYSPQTGVLNHWLNSLGFSSINWLGDPHVSLYSLMAVTVWREAGFFMIFYLAALQQQDTKLYEAARVEGASASHFFWKVQWPLLMPTTIFILINATLNAFRLADVIIAMTNGGPDNSTTLLLFYIYQTAFSYWDTASASAMTIVLLVMLATLAWLKFYFLDKKTWYQ</sequence>
<dbReference type="Proteomes" id="UP000023785">
    <property type="component" value="Unassembled WGS sequence"/>
</dbReference>
<evidence type="ECO:0000313" key="10">
    <source>
        <dbReference type="Proteomes" id="UP000023785"/>
    </source>
</evidence>
<keyword evidence="3" id="KW-1003">Cell membrane</keyword>
<evidence type="ECO:0000256" key="2">
    <source>
        <dbReference type="ARBA" id="ARBA00022448"/>
    </source>
</evidence>
<feature type="domain" description="ABC transmembrane type-1" evidence="8">
    <location>
        <begin position="78"/>
        <end position="288"/>
    </location>
</feature>
<dbReference type="PANTHER" id="PTHR30193:SF37">
    <property type="entry name" value="INNER MEMBRANE ABC TRANSPORTER PERMEASE PROTEIN YCJO"/>
    <property type="match status" value="1"/>
</dbReference>
<feature type="transmembrane region" description="Helical" evidence="7">
    <location>
        <begin position="209"/>
        <end position="227"/>
    </location>
</feature>
<dbReference type="SUPFAM" id="SSF161098">
    <property type="entry name" value="MetI-like"/>
    <property type="match status" value="1"/>
</dbReference>
<dbReference type="GO" id="GO:0005886">
    <property type="term" value="C:plasma membrane"/>
    <property type="evidence" value="ECO:0007669"/>
    <property type="project" value="UniProtKB-SubCell"/>
</dbReference>
<dbReference type="Pfam" id="PF00528">
    <property type="entry name" value="BPD_transp_1"/>
    <property type="match status" value="1"/>
</dbReference>
<keyword evidence="4 7" id="KW-0812">Transmembrane</keyword>
<evidence type="ECO:0000256" key="1">
    <source>
        <dbReference type="ARBA" id="ARBA00004651"/>
    </source>
</evidence>
<dbReference type="PROSITE" id="PS50928">
    <property type="entry name" value="ABC_TM1"/>
    <property type="match status" value="1"/>
</dbReference>
<dbReference type="RefSeq" id="WP_023272988.1">
    <property type="nucleotide sequence ID" value="NZ_KI530723.1"/>
</dbReference>
<dbReference type="InterPro" id="IPR035906">
    <property type="entry name" value="MetI-like_sf"/>
</dbReference>
<dbReference type="eggNOG" id="COG1175">
    <property type="taxonomic scope" value="Bacteria"/>
</dbReference>
<dbReference type="AlphaFoldDB" id="V2TTR3"/>
<comment type="caution">
    <text evidence="9">The sequence shown here is derived from an EMBL/GenBank/DDBJ whole genome shotgun (WGS) entry which is preliminary data.</text>
</comment>
<keyword evidence="2 7" id="KW-0813">Transport</keyword>
<feature type="transmembrane region" description="Helical" evidence="7">
    <location>
        <begin position="272"/>
        <end position="293"/>
    </location>
</feature>
<comment type="similarity">
    <text evidence="7">Belongs to the binding-protein-dependent transport system permease family.</text>
</comment>
<protein>
    <recommendedName>
        <fullName evidence="8">ABC transmembrane type-1 domain-containing protein</fullName>
    </recommendedName>
</protein>
<comment type="subcellular location">
    <subcellularLocation>
        <location evidence="1 7">Cell membrane</location>
        <topology evidence="1 7">Multi-pass membrane protein</topology>
    </subcellularLocation>
</comment>
<evidence type="ECO:0000259" key="8">
    <source>
        <dbReference type="PROSITE" id="PS50928"/>
    </source>
</evidence>
<feature type="transmembrane region" description="Helical" evidence="7">
    <location>
        <begin position="82"/>
        <end position="103"/>
    </location>
</feature>
<evidence type="ECO:0000256" key="7">
    <source>
        <dbReference type="RuleBase" id="RU363032"/>
    </source>
</evidence>
<keyword evidence="10" id="KW-1185">Reference proteome</keyword>
<keyword evidence="6 7" id="KW-0472">Membrane</keyword>
<accession>V2TTR3</accession>
<dbReference type="CDD" id="cd06261">
    <property type="entry name" value="TM_PBP2"/>
    <property type="match status" value="1"/>
</dbReference>
<evidence type="ECO:0000256" key="3">
    <source>
        <dbReference type="ARBA" id="ARBA00022475"/>
    </source>
</evidence>
<dbReference type="InterPro" id="IPR051393">
    <property type="entry name" value="ABC_transporter_permease"/>
</dbReference>
<dbReference type="HOGENOM" id="CLU_016047_0_2_6"/>
<dbReference type="Gene3D" id="1.10.3720.10">
    <property type="entry name" value="MetI-like"/>
    <property type="match status" value="1"/>
</dbReference>
<evidence type="ECO:0000256" key="4">
    <source>
        <dbReference type="ARBA" id="ARBA00022692"/>
    </source>
</evidence>
<keyword evidence="5 7" id="KW-1133">Transmembrane helix</keyword>
<dbReference type="OrthoDB" id="9785347at2"/>
<dbReference type="PATRIC" id="fig|1392540.3.peg.1318"/>
<name>V2TTR3_9GAMM</name>
<feature type="transmembrane region" description="Helical" evidence="7">
    <location>
        <begin position="165"/>
        <end position="188"/>
    </location>
</feature>
<feature type="transmembrane region" description="Helical" evidence="7">
    <location>
        <begin position="20"/>
        <end position="41"/>
    </location>
</feature>
<evidence type="ECO:0000313" key="9">
    <source>
        <dbReference type="EMBL" id="ESK39675.1"/>
    </source>
</evidence>